<organism evidence="1 2">
    <name type="scientific">Crocosphaera chwakensis CCY0110</name>
    <dbReference type="NCBI Taxonomy" id="391612"/>
    <lineage>
        <taxon>Bacteria</taxon>
        <taxon>Bacillati</taxon>
        <taxon>Cyanobacteriota</taxon>
        <taxon>Cyanophyceae</taxon>
        <taxon>Oscillatoriophycideae</taxon>
        <taxon>Chroococcales</taxon>
        <taxon>Aphanothecaceae</taxon>
        <taxon>Crocosphaera</taxon>
        <taxon>Crocosphaera chwakensis</taxon>
    </lineage>
</organism>
<dbReference type="EMBL" id="AAXW01000024">
    <property type="protein sequence ID" value="EAZ90483.1"/>
    <property type="molecule type" value="Genomic_DNA"/>
</dbReference>
<protein>
    <submittedName>
        <fullName evidence="1">Uncharacterized protein</fullName>
    </submittedName>
</protein>
<dbReference type="eggNOG" id="ENOG5032TB4">
    <property type="taxonomic scope" value="Bacteria"/>
</dbReference>
<evidence type="ECO:0000313" key="2">
    <source>
        <dbReference type="Proteomes" id="UP000003781"/>
    </source>
</evidence>
<comment type="caution">
    <text evidence="1">The sequence shown here is derived from an EMBL/GenBank/DDBJ whole genome shotgun (WGS) entry which is preliminary data.</text>
</comment>
<sequence>MNNKNHKEIRNDIELTNPEQMYQIKDSQGNIVDIEEANGRQLFNHYRHNMTNYDKILDDVRKQQGYVSGRQEKQAAIGAAEKVLELQRNEHIKVVKDAQIKGNFIKQLFQKFGVATASALTQKLDELSENIKQISHLENSQRSLQTWNDTYRVQKELVKELLKQKNVSEDVIIEVDKIYGTRSVNKAVEMGCQLFNWEASQTIKLIKSAVRYSKLKLEE</sequence>
<accession>A3ISR3</accession>
<dbReference type="RefSeq" id="WP_008276415.1">
    <property type="nucleotide sequence ID" value="NZ_AAXW01000024.1"/>
</dbReference>
<reference evidence="1 2" key="1">
    <citation type="submission" date="2007-03" db="EMBL/GenBank/DDBJ databases">
        <authorList>
            <person name="Stal L."/>
            <person name="Ferriera S."/>
            <person name="Johnson J."/>
            <person name="Kravitz S."/>
            <person name="Beeson K."/>
            <person name="Sutton G."/>
            <person name="Rogers Y.-H."/>
            <person name="Friedman R."/>
            <person name="Frazier M."/>
            <person name="Venter J.C."/>
        </authorList>
    </citation>
    <scope>NUCLEOTIDE SEQUENCE [LARGE SCALE GENOMIC DNA]</scope>
    <source>
        <strain evidence="1 2">CCY0110</strain>
    </source>
</reference>
<keyword evidence="2" id="KW-1185">Reference proteome</keyword>
<proteinExistence type="predicted"/>
<dbReference type="AlphaFoldDB" id="A3ISR3"/>
<name>A3ISR3_9CHRO</name>
<evidence type="ECO:0000313" key="1">
    <source>
        <dbReference type="EMBL" id="EAZ90483.1"/>
    </source>
</evidence>
<gene>
    <name evidence="1" type="ORF">CY0110_26687</name>
</gene>
<dbReference type="OrthoDB" id="582003at2"/>
<dbReference type="Proteomes" id="UP000003781">
    <property type="component" value="Unassembled WGS sequence"/>
</dbReference>